<keyword evidence="5" id="KW-0119">Carbohydrate metabolism</keyword>
<evidence type="ECO:0000256" key="1">
    <source>
        <dbReference type="ARBA" id="ARBA00000223"/>
    </source>
</evidence>
<dbReference type="GO" id="GO:0048029">
    <property type="term" value="F:monosaccharide binding"/>
    <property type="evidence" value="ECO:0007669"/>
    <property type="project" value="InterPro"/>
</dbReference>
<dbReference type="InterPro" id="IPR007721">
    <property type="entry name" value="RbsD_FucU"/>
</dbReference>
<keyword evidence="8" id="KW-1185">Reference proteome</keyword>
<dbReference type="GO" id="GO:0016872">
    <property type="term" value="F:intramolecular lyase activity"/>
    <property type="evidence" value="ECO:0007669"/>
    <property type="project" value="InterPro"/>
</dbReference>
<evidence type="ECO:0000256" key="4">
    <source>
        <dbReference type="ARBA" id="ARBA00023235"/>
    </source>
</evidence>
<feature type="region of interest" description="Disordered" evidence="6">
    <location>
        <begin position="1"/>
        <end position="25"/>
    </location>
</feature>
<dbReference type="InterPro" id="IPR023750">
    <property type="entry name" value="RbsD-like_sf"/>
</dbReference>
<feature type="compositionally biased region" description="Pro residues" evidence="6">
    <location>
        <begin position="12"/>
        <end position="24"/>
    </location>
</feature>
<dbReference type="PANTHER" id="PTHR37831">
    <property type="entry name" value="D-RIBOSE PYRANASE"/>
    <property type="match status" value="1"/>
</dbReference>
<dbReference type="InterPro" id="IPR023064">
    <property type="entry name" value="D-ribose_pyranase"/>
</dbReference>
<reference evidence="7 8" key="1">
    <citation type="submission" date="2020-06" db="EMBL/GenBank/DDBJ databases">
        <authorList>
            <person name="Chanama M."/>
        </authorList>
    </citation>
    <scope>NUCLEOTIDE SEQUENCE [LARGE SCALE GENOMIC DNA]</scope>
    <source>
        <strain evidence="7 8">TBRC6557</strain>
    </source>
</reference>
<gene>
    <name evidence="7" type="primary">rbsD</name>
    <name evidence="7" type="ORF">HT134_30655</name>
</gene>
<dbReference type="EC" id="5.4.99.62" evidence="2"/>
<evidence type="ECO:0000313" key="7">
    <source>
        <dbReference type="EMBL" id="NUW44455.1"/>
    </source>
</evidence>
<comment type="catalytic activity">
    <reaction evidence="1">
        <text>beta-D-ribopyranose = beta-D-ribofuranose</text>
        <dbReference type="Rhea" id="RHEA:25432"/>
        <dbReference type="ChEBI" id="CHEBI:27476"/>
        <dbReference type="ChEBI" id="CHEBI:47002"/>
        <dbReference type="EC" id="5.4.99.62"/>
    </reaction>
</comment>
<dbReference type="AlphaFoldDB" id="A0A7Y6IUF5"/>
<dbReference type="Proteomes" id="UP000546126">
    <property type="component" value="Unassembled WGS sequence"/>
</dbReference>
<organism evidence="7 8">
    <name type="scientific">Nonomuraea rhodomycinica</name>
    <dbReference type="NCBI Taxonomy" id="1712872"/>
    <lineage>
        <taxon>Bacteria</taxon>
        <taxon>Bacillati</taxon>
        <taxon>Actinomycetota</taxon>
        <taxon>Actinomycetes</taxon>
        <taxon>Streptosporangiales</taxon>
        <taxon>Streptosporangiaceae</taxon>
        <taxon>Nonomuraea</taxon>
    </lineage>
</organism>
<sequence>MRYGGPARPARWRPPPTAPRPPCRPAARWKGCSPVRHDGLWHPRLLQILSAAGHTDLIVVADPGLPVPPGVETVDLVWRRGEPAFLPVLEAVLGELVVEAAYVAEESPPGFLDELLKNTTRTQRIPHTRLKELTGRARAVVRTGEATPYANVVLQAGVPF</sequence>
<name>A0A7Y6IUF5_9ACTN</name>
<dbReference type="GO" id="GO:0019303">
    <property type="term" value="P:D-ribose catabolic process"/>
    <property type="evidence" value="ECO:0007669"/>
    <property type="project" value="TreeGrafter"/>
</dbReference>
<dbReference type="SUPFAM" id="SSF102546">
    <property type="entry name" value="RbsD-like"/>
    <property type="match status" value="1"/>
</dbReference>
<evidence type="ECO:0000256" key="5">
    <source>
        <dbReference type="ARBA" id="ARBA00023277"/>
    </source>
</evidence>
<evidence type="ECO:0000256" key="2">
    <source>
        <dbReference type="ARBA" id="ARBA00012862"/>
    </source>
</evidence>
<dbReference type="NCBIfam" id="NF008761">
    <property type="entry name" value="PRK11797.1"/>
    <property type="match status" value="1"/>
</dbReference>
<dbReference type="Gene3D" id="3.40.1650.10">
    <property type="entry name" value="RbsD-like domain"/>
    <property type="match status" value="1"/>
</dbReference>
<accession>A0A7Y6IUF5</accession>
<dbReference type="GO" id="GO:0062193">
    <property type="term" value="F:D-ribose pyranase activity"/>
    <property type="evidence" value="ECO:0007669"/>
    <property type="project" value="UniProtKB-EC"/>
</dbReference>
<dbReference type="GO" id="GO:0005829">
    <property type="term" value="C:cytosol"/>
    <property type="evidence" value="ECO:0007669"/>
    <property type="project" value="TreeGrafter"/>
</dbReference>
<protein>
    <recommendedName>
        <fullName evidence="2">D-ribose pyranase</fullName>
        <ecNumber evidence="2">5.4.99.62</ecNumber>
    </recommendedName>
</protein>
<evidence type="ECO:0000256" key="3">
    <source>
        <dbReference type="ARBA" id="ARBA00022490"/>
    </source>
</evidence>
<dbReference type="EMBL" id="JABWGO010000009">
    <property type="protein sequence ID" value="NUW44455.1"/>
    <property type="molecule type" value="Genomic_DNA"/>
</dbReference>
<dbReference type="Pfam" id="PF05025">
    <property type="entry name" value="RbsD_FucU"/>
    <property type="match status" value="1"/>
</dbReference>
<proteinExistence type="predicted"/>
<keyword evidence="4 7" id="KW-0413">Isomerase</keyword>
<evidence type="ECO:0000256" key="6">
    <source>
        <dbReference type="SAM" id="MobiDB-lite"/>
    </source>
</evidence>
<evidence type="ECO:0000313" key="8">
    <source>
        <dbReference type="Proteomes" id="UP000546126"/>
    </source>
</evidence>
<dbReference type="PANTHER" id="PTHR37831:SF1">
    <property type="entry name" value="D-RIBOSE PYRANASE"/>
    <property type="match status" value="1"/>
</dbReference>
<keyword evidence="3" id="KW-0963">Cytoplasm</keyword>
<comment type="caution">
    <text evidence="7">The sequence shown here is derived from an EMBL/GenBank/DDBJ whole genome shotgun (WGS) entry which is preliminary data.</text>
</comment>